<dbReference type="GeneID" id="3499587"/>
<evidence type="ECO:0000313" key="2">
    <source>
        <dbReference type="EMBL" id="EAN30465.1"/>
    </source>
</evidence>
<evidence type="ECO:0000313" key="3">
    <source>
        <dbReference type="Proteomes" id="UP000001949"/>
    </source>
</evidence>
<organism evidence="2 3">
    <name type="scientific">Theileria parva</name>
    <name type="common">East coast fever infection agent</name>
    <dbReference type="NCBI Taxonomy" id="5875"/>
    <lineage>
        <taxon>Eukaryota</taxon>
        <taxon>Sar</taxon>
        <taxon>Alveolata</taxon>
        <taxon>Apicomplexa</taxon>
        <taxon>Aconoidasida</taxon>
        <taxon>Piroplasmida</taxon>
        <taxon>Theileriidae</taxon>
        <taxon>Theileria</taxon>
    </lineage>
</organism>
<gene>
    <name evidence="2" type="ordered locus">TP03_0624</name>
</gene>
<keyword evidence="3" id="KW-1185">Reference proteome</keyword>
<sequence length="327" mass="37565">MDDDDENLDFNDEEIEDNLAEDDFNEEEDNEVSLGDSQSTPIPPQVLNPRQLESDISDYYEEWLIRCVAWIALCSGIKRIDFFSLEAATNFVVNHVKTLGRKATEMSRVRGCETTNFVDVMKALETVDSTVYNYIFKEKLGSKTKPLIRYEPIIPHDILTQPVSLSQPSALYYECMINTTELLSELNASNTSPFAAHGFLNVYNSMSLKKQDDDGKGISPEILDIEYFLTYITRNPYSFKMDEVYQKILESKPKFLHKHMPLLPPDFVFVQETEDNLIYNAEPPKASDRITKQNLLLQSGLPILHRMQTEPDLQNSRPHFDIDNIST</sequence>
<comment type="caution">
    <text evidence="2">The sequence shown here is derived from an EMBL/GenBank/DDBJ whole genome shotgun (WGS) entry which is preliminary data.</text>
</comment>
<accession>Q4MZ67</accession>
<dbReference type="OMA" id="QKCVAWI"/>
<name>Q4MZ67_THEPA</name>
<dbReference type="eggNOG" id="ENOG502T24Z">
    <property type="taxonomic scope" value="Eukaryota"/>
</dbReference>
<evidence type="ECO:0008006" key="4">
    <source>
        <dbReference type="Google" id="ProtNLM"/>
    </source>
</evidence>
<dbReference type="EMBL" id="AAGK01000006">
    <property type="protein sequence ID" value="EAN30465.1"/>
    <property type="molecule type" value="Genomic_DNA"/>
</dbReference>
<dbReference type="VEuPathDB" id="PiroplasmaDB:TpMuguga_03g00624"/>
<dbReference type="RefSeq" id="XP_762748.1">
    <property type="nucleotide sequence ID" value="XM_757655.1"/>
</dbReference>
<feature type="region of interest" description="Disordered" evidence="1">
    <location>
        <begin position="1"/>
        <end position="48"/>
    </location>
</feature>
<feature type="compositionally biased region" description="Acidic residues" evidence="1">
    <location>
        <begin position="1"/>
        <end position="31"/>
    </location>
</feature>
<protein>
    <recommendedName>
        <fullName evidence="4">Transcription initiation factor TFIID subunit 8</fullName>
    </recommendedName>
</protein>
<dbReference type="Proteomes" id="UP000001949">
    <property type="component" value="Unassembled WGS sequence"/>
</dbReference>
<dbReference type="InParanoid" id="Q4MZ67"/>
<evidence type="ECO:0000256" key="1">
    <source>
        <dbReference type="SAM" id="MobiDB-lite"/>
    </source>
</evidence>
<proteinExistence type="predicted"/>
<dbReference type="AlphaFoldDB" id="Q4MZ67"/>
<reference evidence="2 3" key="1">
    <citation type="journal article" date="2005" name="Science">
        <title>Genome sequence of Theileria parva, a bovine pathogen that transforms lymphocytes.</title>
        <authorList>
            <person name="Gardner M.J."/>
            <person name="Bishop R."/>
            <person name="Shah T."/>
            <person name="de Villiers E.P."/>
            <person name="Carlton J.M."/>
            <person name="Hall N."/>
            <person name="Ren Q."/>
            <person name="Paulsen I.T."/>
            <person name="Pain A."/>
            <person name="Berriman M."/>
            <person name="Wilson R.J.M."/>
            <person name="Sato S."/>
            <person name="Ralph S.A."/>
            <person name="Mann D.J."/>
            <person name="Xiong Z."/>
            <person name="Shallom S.J."/>
            <person name="Weidman J."/>
            <person name="Jiang L."/>
            <person name="Lynn J."/>
            <person name="Weaver B."/>
            <person name="Shoaibi A."/>
            <person name="Domingo A.R."/>
            <person name="Wasawo D."/>
            <person name="Crabtree J."/>
            <person name="Wortman J.R."/>
            <person name="Haas B."/>
            <person name="Angiuoli S.V."/>
            <person name="Creasy T.H."/>
            <person name="Lu C."/>
            <person name="Suh B."/>
            <person name="Silva J.C."/>
            <person name="Utterback T.R."/>
            <person name="Feldblyum T.V."/>
            <person name="Pertea M."/>
            <person name="Allen J."/>
            <person name="Nierman W.C."/>
            <person name="Taracha E.L.N."/>
            <person name="Salzberg S.L."/>
            <person name="White O.R."/>
            <person name="Fitzhugh H.A."/>
            <person name="Morzaria S."/>
            <person name="Venter J.C."/>
            <person name="Fraser C.M."/>
            <person name="Nene V."/>
        </authorList>
    </citation>
    <scope>NUCLEOTIDE SEQUENCE [LARGE SCALE GENOMIC DNA]</scope>
    <source>
        <strain evidence="2 3">Muguga</strain>
    </source>
</reference>
<dbReference type="KEGG" id="tpv:TP03_0624"/>